<evidence type="ECO:0000313" key="3">
    <source>
        <dbReference type="WBParaSite" id="nRc.2.0.1.t23501-RA"/>
    </source>
</evidence>
<protein>
    <submittedName>
        <fullName evidence="3">Uncharacterized protein</fullName>
    </submittedName>
</protein>
<dbReference type="AlphaFoldDB" id="A0A915JD05"/>
<organism evidence="2 3">
    <name type="scientific">Romanomermis culicivorax</name>
    <name type="common">Nematode worm</name>
    <dbReference type="NCBI Taxonomy" id="13658"/>
    <lineage>
        <taxon>Eukaryota</taxon>
        <taxon>Metazoa</taxon>
        <taxon>Ecdysozoa</taxon>
        <taxon>Nematoda</taxon>
        <taxon>Enoplea</taxon>
        <taxon>Dorylaimia</taxon>
        <taxon>Mermithida</taxon>
        <taxon>Mermithoidea</taxon>
        <taxon>Mermithidae</taxon>
        <taxon>Romanomermis</taxon>
    </lineage>
</organism>
<accession>A0A915JD05</accession>
<evidence type="ECO:0000256" key="1">
    <source>
        <dbReference type="SAM" id="MobiDB-lite"/>
    </source>
</evidence>
<proteinExistence type="predicted"/>
<dbReference type="WBParaSite" id="nRc.2.0.1.t23501-RA">
    <property type="protein sequence ID" value="nRc.2.0.1.t23501-RA"/>
    <property type="gene ID" value="nRc.2.0.1.g23501"/>
</dbReference>
<evidence type="ECO:0000313" key="2">
    <source>
        <dbReference type="Proteomes" id="UP000887565"/>
    </source>
</evidence>
<keyword evidence="2" id="KW-1185">Reference proteome</keyword>
<reference evidence="3" key="1">
    <citation type="submission" date="2022-11" db="UniProtKB">
        <authorList>
            <consortium name="WormBaseParasite"/>
        </authorList>
    </citation>
    <scope>IDENTIFICATION</scope>
</reference>
<name>A0A915JD05_ROMCU</name>
<dbReference type="Proteomes" id="UP000887565">
    <property type="component" value="Unplaced"/>
</dbReference>
<feature type="region of interest" description="Disordered" evidence="1">
    <location>
        <begin position="44"/>
        <end position="67"/>
    </location>
</feature>
<feature type="compositionally biased region" description="Polar residues" evidence="1">
    <location>
        <begin position="56"/>
        <end position="67"/>
    </location>
</feature>
<sequence length="67" mass="7099">MASTGGMPSSYRPEGSVVGLQQAQRIVQTLCFLQEKHEMSGVNSVDNAEFFGPEASNPSQNEPGNVG</sequence>